<organism evidence="5 6">
    <name type="scientific">Lachnospira hominis</name>
    <name type="common">ex Liu et al. 2021</name>
    <dbReference type="NCBI Taxonomy" id="2763051"/>
    <lineage>
        <taxon>Bacteria</taxon>
        <taxon>Bacillati</taxon>
        <taxon>Bacillota</taxon>
        <taxon>Clostridia</taxon>
        <taxon>Lachnospirales</taxon>
        <taxon>Lachnospiraceae</taxon>
        <taxon>Lachnospira</taxon>
    </lineage>
</organism>
<evidence type="ECO:0000256" key="1">
    <source>
        <dbReference type="ARBA" id="ARBA00023015"/>
    </source>
</evidence>
<dbReference type="SUPFAM" id="SSF46785">
    <property type="entry name" value="Winged helix' DNA-binding domain"/>
    <property type="match status" value="1"/>
</dbReference>
<name>A0ABR7G2J5_9FIRM</name>
<dbReference type="EMBL" id="JACOPD010000009">
    <property type="protein sequence ID" value="MBC5681657.1"/>
    <property type="molecule type" value="Genomic_DNA"/>
</dbReference>
<reference evidence="5 6" key="1">
    <citation type="submission" date="2020-08" db="EMBL/GenBank/DDBJ databases">
        <title>Genome public.</title>
        <authorList>
            <person name="Liu C."/>
            <person name="Sun Q."/>
        </authorList>
    </citation>
    <scope>NUCLEOTIDE SEQUENCE [LARGE SCALE GENOMIC DNA]</scope>
    <source>
        <strain evidence="5 6">NSJ-43</strain>
    </source>
</reference>
<dbReference type="CDD" id="cd00090">
    <property type="entry name" value="HTH_ARSR"/>
    <property type="match status" value="1"/>
</dbReference>
<dbReference type="Proteomes" id="UP000628463">
    <property type="component" value="Unassembled WGS sequence"/>
</dbReference>
<comment type="caution">
    <text evidence="5">The sequence shown here is derived from an EMBL/GenBank/DDBJ whole genome shotgun (WGS) entry which is preliminary data.</text>
</comment>
<dbReference type="PANTHER" id="PTHR42756:SF1">
    <property type="entry name" value="TRANSCRIPTIONAL REPRESSOR OF EMRAB OPERON"/>
    <property type="match status" value="1"/>
</dbReference>
<dbReference type="InterPro" id="IPR036388">
    <property type="entry name" value="WH-like_DNA-bd_sf"/>
</dbReference>
<proteinExistence type="predicted"/>
<keyword evidence="3" id="KW-0804">Transcription</keyword>
<evidence type="ECO:0000313" key="6">
    <source>
        <dbReference type="Proteomes" id="UP000628463"/>
    </source>
</evidence>
<evidence type="ECO:0000259" key="4">
    <source>
        <dbReference type="PROSITE" id="PS50995"/>
    </source>
</evidence>
<gene>
    <name evidence="5" type="ORF">H8S01_11905</name>
</gene>
<dbReference type="InterPro" id="IPR011991">
    <property type="entry name" value="ArsR-like_HTH"/>
</dbReference>
<dbReference type="SMART" id="SM00347">
    <property type="entry name" value="HTH_MARR"/>
    <property type="match status" value="1"/>
</dbReference>
<dbReference type="InterPro" id="IPR000835">
    <property type="entry name" value="HTH_MarR-typ"/>
</dbReference>
<keyword evidence="1" id="KW-0805">Transcription regulation</keyword>
<sequence>MKHEDIKNILFKIELSRRNFLRPYFIEIGLTVGQGQPRILRELYLSGPMNQRELADACFLDVTTMSRTIDRLVSAGLIVRESNPECRRSFIISLTDNGRKKAEDVIDIFAMADEVFCENISEEELESFCKTAQKIENNIICKASQKTE</sequence>
<keyword evidence="6" id="KW-1185">Reference proteome</keyword>
<feature type="domain" description="HTH marR-type" evidence="4">
    <location>
        <begin position="3"/>
        <end position="137"/>
    </location>
</feature>
<accession>A0ABR7G2J5</accession>
<protein>
    <submittedName>
        <fullName evidence="5">MarR family transcriptional regulator</fullName>
    </submittedName>
</protein>
<dbReference type="PROSITE" id="PS50995">
    <property type="entry name" value="HTH_MARR_2"/>
    <property type="match status" value="1"/>
</dbReference>
<dbReference type="PANTHER" id="PTHR42756">
    <property type="entry name" value="TRANSCRIPTIONAL REGULATOR, MARR"/>
    <property type="match status" value="1"/>
</dbReference>
<evidence type="ECO:0000256" key="2">
    <source>
        <dbReference type="ARBA" id="ARBA00023125"/>
    </source>
</evidence>
<evidence type="ECO:0000313" key="5">
    <source>
        <dbReference type="EMBL" id="MBC5681657.1"/>
    </source>
</evidence>
<evidence type="ECO:0000256" key="3">
    <source>
        <dbReference type="ARBA" id="ARBA00023163"/>
    </source>
</evidence>
<keyword evidence="2" id="KW-0238">DNA-binding</keyword>
<dbReference type="PRINTS" id="PR00598">
    <property type="entry name" value="HTHMARR"/>
</dbReference>
<dbReference type="RefSeq" id="WP_186837312.1">
    <property type="nucleotide sequence ID" value="NZ_JACOPD010000009.1"/>
</dbReference>
<dbReference type="Gene3D" id="1.10.10.10">
    <property type="entry name" value="Winged helix-like DNA-binding domain superfamily/Winged helix DNA-binding domain"/>
    <property type="match status" value="1"/>
</dbReference>
<dbReference type="InterPro" id="IPR036390">
    <property type="entry name" value="WH_DNA-bd_sf"/>
</dbReference>
<dbReference type="Pfam" id="PF01047">
    <property type="entry name" value="MarR"/>
    <property type="match status" value="1"/>
</dbReference>